<comment type="caution">
    <text evidence="1">The sequence shown here is derived from an EMBL/GenBank/DDBJ whole genome shotgun (WGS) entry which is preliminary data.</text>
</comment>
<evidence type="ECO:0000313" key="2">
    <source>
        <dbReference type="Proteomes" id="UP000256873"/>
    </source>
</evidence>
<organism evidence="1 2">
    <name type="scientific">Microcystis flos-aquae TF09</name>
    <dbReference type="NCBI Taxonomy" id="2060473"/>
    <lineage>
        <taxon>Bacteria</taxon>
        <taxon>Bacillati</taxon>
        <taxon>Cyanobacteriota</taxon>
        <taxon>Cyanophyceae</taxon>
        <taxon>Oscillatoriophycideae</taxon>
        <taxon>Chroococcales</taxon>
        <taxon>Microcystaceae</taxon>
        <taxon>Microcystis</taxon>
    </lineage>
</organism>
<dbReference type="EMBL" id="QQWC01000008">
    <property type="protein sequence ID" value="REJ39043.1"/>
    <property type="molecule type" value="Genomic_DNA"/>
</dbReference>
<reference evidence="1 2" key="1">
    <citation type="submission" date="2017-10" db="EMBL/GenBank/DDBJ databases">
        <title>A large-scale comparative metagenomic study reveals the eutrophication-driven functional interactions in six Microcystis-epibionts communities.</title>
        <authorList>
            <person name="Li Q."/>
            <person name="Lin F."/>
        </authorList>
    </citation>
    <scope>NUCLEOTIDE SEQUENCE [LARGE SCALE GENOMIC DNA]</scope>
    <source>
        <strain evidence="1">TF09</strain>
    </source>
</reference>
<name>A0A3E0KWL7_9CHRO</name>
<dbReference type="AlphaFoldDB" id="A0A3E0KWL7"/>
<protein>
    <submittedName>
        <fullName evidence="1">Uncharacterized protein</fullName>
    </submittedName>
</protein>
<proteinExistence type="predicted"/>
<gene>
    <name evidence="1" type="ORF">DWQ54_22865</name>
</gene>
<accession>A0A3E0KWL7</accession>
<dbReference type="Proteomes" id="UP000256873">
    <property type="component" value="Unassembled WGS sequence"/>
</dbReference>
<evidence type="ECO:0000313" key="1">
    <source>
        <dbReference type="EMBL" id="REJ39043.1"/>
    </source>
</evidence>
<sequence>MIRRSQGAMMAIGGAIIRVCPKSFSWGVGCGVWGVGFYREKYGALMSKQIQPNAYRLFIEIPQARENYWDEPQRYY</sequence>